<dbReference type="InterPro" id="IPR029068">
    <property type="entry name" value="Glyas_Bleomycin-R_OHBP_Dase"/>
</dbReference>
<feature type="domain" description="VOC" evidence="1">
    <location>
        <begin position="6"/>
        <end position="133"/>
    </location>
</feature>
<organism evidence="2 3">
    <name type="scientific">Thalassotalea piscium</name>
    <dbReference type="NCBI Taxonomy" id="1230533"/>
    <lineage>
        <taxon>Bacteria</taxon>
        <taxon>Pseudomonadati</taxon>
        <taxon>Pseudomonadota</taxon>
        <taxon>Gammaproteobacteria</taxon>
        <taxon>Alteromonadales</taxon>
        <taxon>Colwelliaceae</taxon>
        <taxon>Thalassotalea</taxon>
    </lineage>
</organism>
<dbReference type="Gene3D" id="3.10.180.10">
    <property type="entry name" value="2,3-Dihydroxybiphenyl 1,2-Dioxygenase, domain 1"/>
    <property type="match status" value="1"/>
</dbReference>
<dbReference type="EMBL" id="JACHHU010000040">
    <property type="protein sequence ID" value="MBB6544926.1"/>
    <property type="molecule type" value="Genomic_DNA"/>
</dbReference>
<keyword evidence="3" id="KW-1185">Reference proteome</keyword>
<name>A0A7X0NKE4_9GAMM</name>
<dbReference type="PANTHER" id="PTHR21366">
    <property type="entry name" value="GLYOXALASE FAMILY PROTEIN"/>
    <property type="match status" value="1"/>
</dbReference>
<dbReference type="AlphaFoldDB" id="A0A7X0NKE4"/>
<reference evidence="2 3" key="1">
    <citation type="submission" date="2020-08" db="EMBL/GenBank/DDBJ databases">
        <title>Genomic Encyclopedia of Type Strains, Phase IV (KMG-IV): sequencing the most valuable type-strain genomes for metagenomic binning, comparative biology and taxonomic classification.</title>
        <authorList>
            <person name="Goeker M."/>
        </authorList>
    </citation>
    <scope>NUCLEOTIDE SEQUENCE [LARGE SCALE GENOMIC DNA]</scope>
    <source>
        <strain evidence="2 3">DSM 26287</strain>
    </source>
</reference>
<dbReference type="InterPro" id="IPR037523">
    <property type="entry name" value="VOC_core"/>
</dbReference>
<dbReference type="RefSeq" id="WP_184426498.1">
    <property type="nucleotide sequence ID" value="NZ_AP027362.1"/>
</dbReference>
<gene>
    <name evidence="2" type="ORF">HNQ55_003460</name>
</gene>
<dbReference type="SUPFAM" id="SSF54593">
    <property type="entry name" value="Glyoxalase/Bleomycin resistance protein/Dihydroxybiphenyl dioxygenase"/>
    <property type="match status" value="1"/>
</dbReference>
<dbReference type="InterPro" id="IPR004360">
    <property type="entry name" value="Glyas_Fos-R_dOase_dom"/>
</dbReference>
<sequence>MLNIVGIDHIVLRTDKLNDMLYFYCTVLGCKVERETSVETGLTQLRAGTALIDIVVVDSELGRAGGGKPTATENNLDHFCLLLAFISEQEISEHFKRYNIETPKFERRYGSQGYGLSVYVKDPQGNTVELRSQV</sequence>
<dbReference type="PROSITE" id="PS51819">
    <property type="entry name" value="VOC"/>
    <property type="match status" value="1"/>
</dbReference>
<proteinExistence type="predicted"/>
<keyword evidence="2" id="KW-0560">Oxidoreductase</keyword>
<dbReference type="Pfam" id="PF00903">
    <property type="entry name" value="Glyoxalase"/>
    <property type="match status" value="1"/>
</dbReference>
<keyword evidence="2" id="KW-0223">Dioxygenase</keyword>
<dbReference type="PANTHER" id="PTHR21366:SF14">
    <property type="entry name" value="GLYOXALASE DOMAIN-CONTAINING PROTEIN 5"/>
    <property type="match status" value="1"/>
</dbReference>
<evidence type="ECO:0000259" key="1">
    <source>
        <dbReference type="PROSITE" id="PS51819"/>
    </source>
</evidence>
<keyword evidence="2" id="KW-0456">Lyase</keyword>
<comment type="caution">
    <text evidence="2">The sequence shown here is derived from an EMBL/GenBank/DDBJ whole genome shotgun (WGS) entry which is preliminary data.</text>
</comment>
<protein>
    <submittedName>
        <fullName evidence="2">Catechol 2,3-dioxygenase-like lactoylglutathione lyase family enzyme</fullName>
    </submittedName>
</protein>
<evidence type="ECO:0000313" key="2">
    <source>
        <dbReference type="EMBL" id="MBB6544926.1"/>
    </source>
</evidence>
<dbReference type="Proteomes" id="UP000537141">
    <property type="component" value="Unassembled WGS sequence"/>
</dbReference>
<dbReference type="InterPro" id="IPR050383">
    <property type="entry name" value="GlyoxalaseI/FosfomycinResist"/>
</dbReference>
<dbReference type="GO" id="GO:0051213">
    <property type="term" value="F:dioxygenase activity"/>
    <property type="evidence" value="ECO:0007669"/>
    <property type="project" value="UniProtKB-KW"/>
</dbReference>
<evidence type="ECO:0000313" key="3">
    <source>
        <dbReference type="Proteomes" id="UP000537141"/>
    </source>
</evidence>
<accession>A0A7X0NKE4</accession>
<dbReference type="GO" id="GO:0016829">
    <property type="term" value="F:lyase activity"/>
    <property type="evidence" value="ECO:0007669"/>
    <property type="project" value="UniProtKB-KW"/>
</dbReference>